<gene>
    <name evidence="2" type="ORF">I5282_12345</name>
</gene>
<reference evidence="2 3" key="1">
    <citation type="submission" date="2020-12" db="EMBL/GenBank/DDBJ databases">
        <title>WGS of Legionella: environmental sample.</title>
        <authorList>
            <person name="Cristino S."/>
            <person name="Girolamini L."/>
            <person name="Salaris S."/>
            <person name="Pascale M.R."/>
            <person name="Mazzotta M."/>
            <person name="Orsini M."/>
            <person name="Grottola A."/>
        </authorList>
    </citation>
    <scope>NUCLEOTIDE SEQUENCE [LARGE SCALE GENOMIC DNA]</scope>
    <source>
        <strain evidence="2 3">30cs62</strain>
    </source>
</reference>
<feature type="region of interest" description="Disordered" evidence="1">
    <location>
        <begin position="47"/>
        <end position="79"/>
    </location>
</feature>
<evidence type="ECO:0000256" key="1">
    <source>
        <dbReference type="SAM" id="MobiDB-lite"/>
    </source>
</evidence>
<proteinExistence type="predicted"/>
<comment type="caution">
    <text evidence="2">The sequence shown here is derived from an EMBL/GenBank/DDBJ whole genome shotgun (WGS) entry which is preliminary data.</text>
</comment>
<dbReference type="RefSeq" id="WP_203114005.1">
    <property type="nucleotide sequence ID" value="NZ_JADWVN010000026.1"/>
</dbReference>
<protein>
    <recommendedName>
        <fullName evidence="4">Substrate of the Dot/Icm secretion system</fullName>
    </recommendedName>
</protein>
<feature type="compositionally biased region" description="Polar residues" evidence="1">
    <location>
        <begin position="58"/>
        <end position="71"/>
    </location>
</feature>
<evidence type="ECO:0000313" key="3">
    <source>
        <dbReference type="Proteomes" id="UP000809910"/>
    </source>
</evidence>
<dbReference type="Proteomes" id="UP000809910">
    <property type="component" value="Unassembled WGS sequence"/>
</dbReference>
<evidence type="ECO:0000313" key="2">
    <source>
        <dbReference type="EMBL" id="MBL7527355.1"/>
    </source>
</evidence>
<accession>A0ABS1WDL1</accession>
<evidence type="ECO:0008006" key="4">
    <source>
        <dbReference type="Google" id="ProtNLM"/>
    </source>
</evidence>
<name>A0ABS1WDL1_9GAMM</name>
<sequence>MGHDGKKPTSDSVDNNFNIQKGLVAKRRDELLLAKISALVAADKKDTEVINQREDTPTESATRLTHPTQSRPIPHHRPPTRFQRQFFAENQENKSEESNSDFNLSVIDQIKKAVDRAKVLYESHINTGENPRHEPGWLTTWRHGPEGMDKAEGLSKQIEDFEIIDPIILNLSHFFMDAKTRYNNHSFASYLLDELNKVLENCSVAACRPAGDGAYDKFSWIRVSGYLKKLASDQEDISLSLPGLSNN</sequence>
<feature type="compositionally biased region" description="Basic and acidic residues" evidence="1">
    <location>
        <begin position="47"/>
        <end position="56"/>
    </location>
</feature>
<organism evidence="2 3">
    <name type="scientific">Legionella bononiensis</name>
    <dbReference type="NCBI Taxonomy" id="2793102"/>
    <lineage>
        <taxon>Bacteria</taxon>
        <taxon>Pseudomonadati</taxon>
        <taxon>Pseudomonadota</taxon>
        <taxon>Gammaproteobacteria</taxon>
        <taxon>Legionellales</taxon>
        <taxon>Legionellaceae</taxon>
        <taxon>Legionella</taxon>
    </lineage>
</organism>
<keyword evidence="3" id="KW-1185">Reference proteome</keyword>
<dbReference type="EMBL" id="JADWVN010000026">
    <property type="protein sequence ID" value="MBL7527355.1"/>
    <property type="molecule type" value="Genomic_DNA"/>
</dbReference>